<accession>A0ABR3YC95</accession>
<dbReference type="Proteomes" id="UP001583193">
    <property type="component" value="Unassembled WGS sequence"/>
</dbReference>
<proteinExistence type="predicted"/>
<gene>
    <name evidence="1" type="ORF">Plec18167_001432</name>
</gene>
<sequence length="358" mass="40608">MQELLREAGLFSKSIHDLPPHLLLSGSKVTQAQFLSFYVVFPPLLSPYELIHEDLHLYNLNLSWMAAQVILGDFQDFEKYLGLLERGISINSISRDHSLFPPSLRTVKDLQELCLERKAFAKGTAHTGIEISARKPTRLAMKDLFGTKRLRTDTATPPVNYPDEKVEVEHEATVNSALVIFLREISSLVDNPETEFVFDPMVEKATFSKEASASKEASVSKKASFTAITDGVLRRLDTGEILAIFEVKKRDRSKNGGLIRMQEAAEMACWFKNSYRKTHFLNDHPLIISQDREKIFVSFASYDDRYIEYLQTATVQDPESRYASIQTYGPFNVNVKEDMLSFATLVVTITLAAKKRRA</sequence>
<reference evidence="1 2" key="1">
    <citation type="journal article" date="2024" name="IMA Fungus">
        <title>IMA Genome - F19 : A genome assembly and annotation guide to empower mycologists, including annotated draft genome sequences of Ceratocystis pirilliformis, Diaporthe australafricana, Fusarium ophioides, Paecilomyces lecythidis, and Sporothrix stenoceras.</title>
        <authorList>
            <person name="Aylward J."/>
            <person name="Wilson A.M."/>
            <person name="Visagie C.M."/>
            <person name="Spraker J."/>
            <person name="Barnes I."/>
            <person name="Buitendag C."/>
            <person name="Ceriani C."/>
            <person name="Del Mar Angel L."/>
            <person name="du Plessis D."/>
            <person name="Fuchs T."/>
            <person name="Gasser K."/>
            <person name="Kramer D."/>
            <person name="Li W."/>
            <person name="Munsamy K."/>
            <person name="Piso A."/>
            <person name="Price J.L."/>
            <person name="Sonnekus B."/>
            <person name="Thomas C."/>
            <person name="van der Nest A."/>
            <person name="van Dijk A."/>
            <person name="van Heerden A."/>
            <person name="van Vuuren N."/>
            <person name="Yilmaz N."/>
            <person name="Duong T.A."/>
            <person name="van der Merwe N.A."/>
            <person name="Wingfield M.J."/>
            <person name="Wingfield B.D."/>
        </authorList>
    </citation>
    <scope>NUCLEOTIDE SEQUENCE [LARGE SCALE GENOMIC DNA]</scope>
    <source>
        <strain evidence="1 2">CMW 18167</strain>
    </source>
</reference>
<organism evidence="1 2">
    <name type="scientific">Paecilomyces lecythidis</name>
    <dbReference type="NCBI Taxonomy" id="3004212"/>
    <lineage>
        <taxon>Eukaryota</taxon>
        <taxon>Fungi</taxon>
        <taxon>Dikarya</taxon>
        <taxon>Ascomycota</taxon>
        <taxon>Pezizomycotina</taxon>
        <taxon>Eurotiomycetes</taxon>
        <taxon>Eurotiomycetidae</taxon>
        <taxon>Eurotiales</taxon>
        <taxon>Thermoascaceae</taxon>
        <taxon>Paecilomyces</taxon>
    </lineage>
</organism>
<dbReference type="EMBL" id="JAVDPF010000002">
    <property type="protein sequence ID" value="KAL1885931.1"/>
    <property type="molecule type" value="Genomic_DNA"/>
</dbReference>
<comment type="caution">
    <text evidence="1">The sequence shown here is derived from an EMBL/GenBank/DDBJ whole genome shotgun (WGS) entry which is preliminary data.</text>
</comment>
<evidence type="ECO:0000313" key="2">
    <source>
        <dbReference type="Proteomes" id="UP001583193"/>
    </source>
</evidence>
<evidence type="ECO:0000313" key="1">
    <source>
        <dbReference type="EMBL" id="KAL1885931.1"/>
    </source>
</evidence>
<protein>
    <submittedName>
        <fullName evidence="1">Uncharacterized protein</fullName>
    </submittedName>
</protein>
<name>A0ABR3YC95_9EURO</name>
<keyword evidence="2" id="KW-1185">Reference proteome</keyword>